<evidence type="ECO:0000256" key="4">
    <source>
        <dbReference type="ARBA" id="ARBA00022449"/>
    </source>
</evidence>
<dbReference type="InterPro" id="IPR038770">
    <property type="entry name" value="Na+/solute_symporter_sf"/>
</dbReference>
<dbReference type="EMBL" id="CP000804">
    <property type="protein sequence ID" value="ABU58348.1"/>
    <property type="molecule type" value="Genomic_DNA"/>
</dbReference>
<gene>
    <name evidence="13" type="ordered locus">Rcas_2265</name>
</gene>
<name>A7NLG5_ROSCS</name>
<accession>A7NLG5</accession>
<evidence type="ECO:0000256" key="8">
    <source>
        <dbReference type="ARBA" id="ARBA00023065"/>
    </source>
</evidence>
<evidence type="ECO:0000313" key="13">
    <source>
        <dbReference type="EMBL" id="ABU58348.1"/>
    </source>
</evidence>
<keyword evidence="9 11" id="KW-0472">Membrane</keyword>
<dbReference type="KEGG" id="rca:Rcas_2265"/>
<feature type="transmembrane region" description="Helical" evidence="11">
    <location>
        <begin position="268"/>
        <end position="284"/>
    </location>
</feature>
<evidence type="ECO:0000259" key="12">
    <source>
        <dbReference type="Pfam" id="PF00999"/>
    </source>
</evidence>
<dbReference type="RefSeq" id="WP_012120772.1">
    <property type="nucleotide sequence ID" value="NC_009767.1"/>
</dbReference>
<comment type="similarity">
    <text evidence="2">Belongs to the monovalent cation:proton antiporter 2 (CPA2) transporter (TC 2.A.37) family.</text>
</comment>
<dbReference type="GO" id="GO:0016020">
    <property type="term" value="C:membrane"/>
    <property type="evidence" value="ECO:0007669"/>
    <property type="project" value="UniProtKB-SubCell"/>
</dbReference>
<dbReference type="HOGENOM" id="CLU_005126_7_1_0"/>
<feature type="transmembrane region" description="Helical" evidence="11">
    <location>
        <begin position="181"/>
        <end position="198"/>
    </location>
</feature>
<evidence type="ECO:0000256" key="1">
    <source>
        <dbReference type="ARBA" id="ARBA00004141"/>
    </source>
</evidence>
<dbReference type="Gene3D" id="1.20.1530.20">
    <property type="match status" value="1"/>
</dbReference>
<feature type="transmembrane region" description="Helical" evidence="11">
    <location>
        <begin position="121"/>
        <end position="139"/>
    </location>
</feature>
<dbReference type="GO" id="GO:0006814">
    <property type="term" value="P:sodium ion transport"/>
    <property type="evidence" value="ECO:0007669"/>
    <property type="project" value="UniProtKB-KW"/>
</dbReference>
<keyword evidence="3" id="KW-0813">Transport</keyword>
<dbReference type="Pfam" id="PF00999">
    <property type="entry name" value="Na_H_Exchanger"/>
    <property type="match status" value="1"/>
</dbReference>
<proteinExistence type="inferred from homology"/>
<keyword evidence="4" id="KW-0050">Antiport</keyword>
<dbReference type="AlphaFoldDB" id="A7NLG5"/>
<dbReference type="InterPro" id="IPR006153">
    <property type="entry name" value="Cation/H_exchanger_TM"/>
</dbReference>
<keyword evidence="6 11" id="KW-1133">Transmembrane helix</keyword>
<feature type="transmembrane region" description="Helical" evidence="11">
    <location>
        <begin position="60"/>
        <end position="77"/>
    </location>
</feature>
<feature type="transmembrane region" description="Helical" evidence="11">
    <location>
        <begin position="210"/>
        <end position="232"/>
    </location>
</feature>
<keyword evidence="8" id="KW-0406">Ion transport</keyword>
<dbReference type="STRING" id="383372.Rcas_2265"/>
<dbReference type="GO" id="GO:0015297">
    <property type="term" value="F:antiporter activity"/>
    <property type="evidence" value="ECO:0007669"/>
    <property type="project" value="UniProtKB-KW"/>
</dbReference>
<feature type="domain" description="Cation/H+ exchanger transmembrane" evidence="12">
    <location>
        <begin position="21"/>
        <end position="376"/>
    </location>
</feature>
<feature type="transmembrane region" description="Helical" evidence="11">
    <location>
        <begin position="31"/>
        <end position="54"/>
    </location>
</feature>
<keyword evidence="10" id="KW-0739">Sodium transport</keyword>
<evidence type="ECO:0000256" key="11">
    <source>
        <dbReference type="SAM" id="Phobius"/>
    </source>
</evidence>
<feature type="transmembrane region" description="Helical" evidence="11">
    <location>
        <begin position="296"/>
        <end position="318"/>
    </location>
</feature>
<feature type="transmembrane region" description="Helical" evidence="11">
    <location>
        <begin position="151"/>
        <end position="175"/>
    </location>
</feature>
<dbReference type="Proteomes" id="UP000000263">
    <property type="component" value="Chromosome"/>
</dbReference>
<evidence type="ECO:0000256" key="6">
    <source>
        <dbReference type="ARBA" id="ARBA00022989"/>
    </source>
</evidence>
<comment type="subcellular location">
    <subcellularLocation>
        <location evidence="1">Membrane</location>
        <topology evidence="1">Multi-pass membrane protein</topology>
    </subcellularLocation>
</comment>
<evidence type="ECO:0000256" key="5">
    <source>
        <dbReference type="ARBA" id="ARBA00022692"/>
    </source>
</evidence>
<protein>
    <submittedName>
        <fullName evidence="13">Sodium/hydrogen exchanger</fullName>
    </submittedName>
</protein>
<reference evidence="13 14" key="1">
    <citation type="submission" date="2007-08" db="EMBL/GenBank/DDBJ databases">
        <title>Complete sequence of Roseiflexus castenholzii DSM 13941.</title>
        <authorList>
            <consortium name="US DOE Joint Genome Institute"/>
            <person name="Copeland A."/>
            <person name="Lucas S."/>
            <person name="Lapidus A."/>
            <person name="Barry K."/>
            <person name="Glavina del Rio T."/>
            <person name="Dalin E."/>
            <person name="Tice H."/>
            <person name="Pitluck S."/>
            <person name="Thompson L.S."/>
            <person name="Brettin T."/>
            <person name="Bruce D."/>
            <person name="Detter J.C."/>
            <person name="Han C."/>
            <person name="Tapia R."/>
            <person name="Schmutz J."/>
            <person name="Larimer F."/>
            <person name="Land M."/>
            <person name="Hauser L."/>
            <person name="Kyrpides N."/>
            <person name="Mikhailova N."/>
            <person name="Bryant D.A."/>
            <person name="Hanada S."/>
            <person name="Tsukatani Y."/>
            <person name="Richardson P."/>
        </authorList>
    </citation>
    <scope>NUCLEOTIDE SEQUENCE [LARGE SCALE GENOMIC DNA]</scope>
    <source>
        <strain evidence="14">DSM 13941 / HLO8</strain>
    </source>
</reference>
<keyword evidence="7" id="KW-0915">Sodium</keyword>
<dbReference type="OrthoDB" id="9793589at2"/>
<dbReference type="eggNOG" id="COG0475">
    <property type="taxonomic scope" value="Bacteria"/>
</dbReference>
<organism evidence="13 14">
    <name type="scientific">Roseiflexus castenholzii (strain DSM 13941 / HLO8)</name>
    <dbReference type="NCBI Taxonomy" id="383372"/>
    <lineage>
        <taxon>Bacteria</taxon>
        <taxon>Bacillati</taxon>
        <taxon>Chloroflexota</taxon>
        <taxon>Chloroflexia</taxon>
        <taxon>Chloroflexales</taxon>
        <taxon>Roseiflexineae</taxon>
        <taxon>Roseiflexaceae</taxon>
        <taxon>Roseiflexus</taxon>
    </lineage>
</organism>
<evidence type="ECO:0000256" key="10">
    <source>
        <dbReference type="ARBA" id="ARBA00023201"/>
    </source>
</evidence>
<feature type="transmembrane region" description="Helical" evidence="11">
    <location>
        <begin position="357"/>
        <end position="377"/>
    </location>
</feature>
<dbReference type="GO" id="GO:1902600">
    <property type="term" value="P:proton transmembrane transport"/>
    <property type="evidence" value="ECO:0007669"/>
    <property type="project" value="InterPro"/>
</dbReference>
<keyword evidence="14" id="KW-1185">Reference proteome</keyword>
<evidence type="ECO:0000313" key="14">
    <source>
        <dbReference type="Proteomes" id="UP000000263"/>
    </source>
</evidence>
<dbReference type="PANTHER" id="PTHR43562">
    <property type="entry name" value="NAPA-TYPE SODIUM/HYDROGEN ANTIPORTER"/>
    <property type="match status" value="1"/>
</dbReference>
<evidence type="ECO:0000256" key="7">
    <source>
        <dbReference type="ARBA" id="ARBA00023053"/>
    </source>
</evidence>
<dbReference type="PANTHER" id="PTHR43562:SF3">
    <property type="entry name" value="SODIUM ION_PROTON EXCHANGER (EUROFUNG)"/>
    <property type="match status" value="1"/>
</dbReference>
<evidence type="ECO:0000256" key="3">
    <source>
        <dbReference type="ARBA" id="ARBA00022448"/>
    </source>
</evidence>
<feature type="transmembrane region" description="Helical" evidence="11">
    <location>
        <begin position="89"/>
        <end position="109"/>
    </location>
</feature>
<sequence length="400" mass="41396">MEEHHSPVELLPMLAAILIGAKLAGRLSQRLGLPAVFGELVLGLVLGPSLLNLIRPNDPLALLAEVGVILLMFRAGLETDLVQMRQVGLAATMVALGGVLLPFGGGFALGRLFGLDMLPSLFVGAVLTATSVSISAEVLRELGHLRSKVGATILGAAVIDDVLGVLVLSLVLGLAGEGNPLVAIGQMAIFFPAAWLVGDKLLPQLRKIEHLAGGQDTVLAILLGLVMLFAWAAEALGSVADITGAYLLGIVVARYTDEEHVVHHGSSALAYAFVVPVFFVNIGLEANVTTLGAMPLFTIIMVALAIAGKVVGCGVGAMAMRLSWREAVQIGVGMVARGEVALVMIAAGRAAGLVNDVLFTSTIVMALLTTLITPPLLRLAFAHPKPPPAGERSAVIEAAE</sequence>
<keyword evidence="5 11" id="KW-0812">Transmembrane</keyword>
<evidence type="ECO:0000256" key="9">
    <source>
        <dbReference type="ARBA" id="ARBA00023136"/>
    </source>
</evidence>
<evidence type="ECO:0000256" key="2">
    <source>
        <dbReference type="ARBA" id="ARBA00005551"/>
    </source>
</evidence>